<dbReference type="EMBL" id="CQQC01000342">
    <property type="protein sequence ID" value="CNU86645.1"/>
    <property type="molecule type" value="Genomic_DNA"/>
</dbReference>
<proteinExistence type="predicted"/>
<evidence type="ECO:0000313" key="4">
    <source>
        <dbReference type="EMBL" id="COW20232.1"/>
    </source>
</evidence>
<evidence type="ECO:0000313" key="5">
    <source>
        <dbReference type="EMBL" id="COW79307.1"/>
    </source>
</evidence>
<protein>
    <submittedName>
        <fullName evidence="2">Uncharacterized protein</fullName>
    </submittedName>
</protein>
<dbReference type="Proteomes" id="UP000039217">
    <property type="component" value="Unassembled WGS sequence"/>
</dbReference>
<dbReference type="Proteomes" id="UP000039021">
    <property type="component" value="Unassembled WGS sequence"/>
</dbReference>
<sequence length="66" mass="7031">MASAISGLRANFSLMKASLCSSSRPYIHDSRPSANIFLARWPSFLDAPIASTAPRVSVVMATVCTT</sequence>
<dbReference type="Proteomes" id="UP000050164">
    <property type="component" value="Unassembled WGS sequence"/>
</dbReference>
<dbReference type="EMBL" id="CGCX01000111">
    <property type="protein sequence ID" value="CFR67362.1"/>
    <property type="molecule type" value="Genomic_DNA"/>
</dbReference>
<evidence type="ECO:0000313" key="10">
    <source>
        <dbReference type="Proteomes" id="UP000050164"/>
    </source>
</evidence>
<dbReference type="EMBL" id="CNFT01000990">
    <property type="protein sequence ID" value="CKS68141.1"/>
    <property type="molecule type" value="Genomic_DNA"/>
</dbReference>
<dbReference type="AlphaFoldDB" id="A0A655AES6"/>
<evidence type="ECO:0000313" key="8">
    <source>
        <dbReference type="Proteomes" id="UP000044938"/>
    </source>
</evidence>
<dbReference type="EMBL" id="CSBK01000017">
    <property type="protein sequence ID" value="COW79307.1"/>
    <property type="molecule type" value="Genomic_DNA"/>
</dbReference>
<evidence type="ECO:0000313" key="7">
    <source>
        <dbReference type="Proteomes" id="UP000039217"/>
    </source>
</evidence>
<reference evidence="6 7" key="2">
    <citation type="submission" date="2015-03" db="EMBL/GenBank/DDBJ databases">
        <authorList>
            <consortium name="Pathogen Informatics"/>
        </authorList>
    </citation>
    <scope>NUCLEOTIDE SEQUENCE [LARGE SCALE GENOMIC DNA]</scope>
    <source>
        <strain evidence="2 10">Bir 185</strain>
        <strain evidence="1 9">C09601061</strain>
        <strain evidence="3 7">D00501624</strain>
        <strain evidence="4 8">M09401471</strain>
        <strain evidence="6">N09902308</strain>
    </source>
</reference>
<dbReference type="EMBL" id="CSAJ01000230">
    <property type="protein sequence ID" value="COW20232.1"/>
    <property type="molecule type" value="Genomic_DNA"/>
</dbReference>
<dbReference type="Proteomes" id="UP000044938">
    <property type="component" value="Unassembled WGS sequence"/>
</dbReference>
<dbReference type="Proteomes" id="UP000046680">
    <property type="component" value="Unassembled WGS sequence"/>
</dbReference>
<evidence type="ECO:0000313" key="1">
    <source>
        <dbReference type="EMBL" id="CFR67362.1"/>
    </source>
</evidence>
<evidence type="ECO:0000313" key="9">
    <source>
        <dbReference type="Proteomes" id="UP000046680"/>
    </source>
</evidence>
<name>A0A655AES6_MYCTX</name>
<evidence type="ECO:0000313" key="3">
    <source>
        <dbReference type="EMBL" id="CNU86645.1"/>
    </source>
</evidence>
<evidence type="ECO:0000313" key="6">
    <source>
        <dbReference type="Proteomes" id="UP000039021"/>
    </source>
</evidence>
<accession>A0A655AES6</accession>
<evidence type="ECO:0000313" key="2">
    <source>
        <dbReference type="EMBL" id="CKS68141.1"/>
    </source>
</evidence>
<reference evidence="5" key="1">
    <citation type="submission" date="2015-03" db="EMBL/GenBank/DDBJ databases">
        <authorList>
            <consortium name="Pathogen Informatics"/>
            <person name="Murphy D."/>
        </authorList>
    </citation>
    <scope>NUCLEOTIDE SEQUENCE</scope>
    <source>
        <strain evidence="5">N09902308</strain>
    </source>
</reference>
<gene>
    <name evidence="1" type="ORF">ERS007657_00499</name>
    <name evidence="3" type="ORF">ERS007661_01292</name>
    <name evidence="4" type="ORF">ERS007720_01997</name>
    <name evidence="5" type="ORF">ERS007739_00084</name>
    <name evidence="2" type="ORF">ERS027659_03432</name>
</gene>
<organism evidence="2 10">
    <name type="scientific">Mycobacterium tuberculosis</name>
    <dbReference type="NCBI Taxonomy" id="1773"/>
    <lineage>
        <taxon>Bacteria</taxon>
        <taxon>Bacillati</taxon>
        <taxon>Actinomycetota</taxon>
        <taxon>Actinomycetes</taxon>
        <taxon>Mycobacteriales</taxon>
        <taxon>Mycobacteriaceae</taxon>
        <taxon>Mycobacterium</taxon>
        <taxon>Mycobacterium tuberculosis complex</taxon>
    </lineage>
</organism>